<name>A0ABS9KF28_9BACT</name>
<keyword evidence="3" id="KW-0808">Transferase</keyword>
<evidence type="ECO:0000256" key="7">
    <source>
        <dbReference type="ARBA" id="ARBA00049244"/>
    </source>
</evidence>
<accession>A0ABS9KF28</accession>
<dbReference type="PANTHER" id="PTHR11669">
    <property type="entry name" value="REPLICATION FACTOR C / DNA POLYMERASE III GAMMA-TAU SUBUNIT"/>
    <property type="match status" value="1"/>
</dbReference>
<organism evidence="9 10">
    <name type="scientific">Rhodohalobacter sulfatireducens</name>
    <dbReference type="NCBI Taxonomy" id="2911366"/>
    <lineage>
        <taxon>Bacteria</taxon>
        <taxon>Pseudomonadati</taxon>
        <taxon>Balneolota</taxon>
        <taxon>Balneolia</taxon>
        <taxon>Balneolales</taxon>
        <taxon>Balneolaceae</taxon>
        <taxon>Rhodohalobacter</taxon>
    </lineage>
</organism>
<keyword evidence="6" id="KW-0239">DNA-directed DNA polymerase</keyword>
<dbReference type="Pfam" id="PF09115">
    <property type="entry name" value="DNApol3-delta_C"/>
    <property type="match status" value="1"/>
</dbReference>
<dbReference type="Gene3D" id="1.20.272.10">
    <property type="match status" value="1"/>
</dbReference>
<protein>
    <recommendedName>
        <fullName evidence="2">DNA polymerase III subunit delta'</fullName>
        <ecNumber evidence="1">2.7.7.7</ecNumber>
    </recommendedName>
</protein>
<dbReference type="SUPFAM" id="SSF52540">
    <property type="entry name" value="P-loop containing nucleoside triphosphate hydrolases"/>
    <property type="match status" value="1"/>
</dbReference>
<evidence type="ECO:0000256" key="5">
    <source>
        <dbReference type="ARBA" id="ARBA00022705"/>
    </source>
</evidence>
<dbReference type="RefSeq" id="WP_237854807.1">
    <property type="nucleotide sequence ID" value="NZ_JAKLWS010000016.1"/>
</dbReference>
<reference evidence="9" key="2">
    <citation type="submission" date="2024-05" db="EMBL/GenBank/DDBJ databases">
        <title>Rhodohalobacter halophilus gen. nov., sp. nov., a moderately halophilic member of the family Balneolaceae.</title>
        <authorList>
            <person name="Xia J."/>
        </authorList>
    </citation>
    <scope>NUCLEOTIDE SEQUENCE</scope>
    <source>
        <strain evidence="9">WB101</strain>
    </source>
</reference>
<evidence type="ECO:0000256" key="2">
    <source>
        <dbReference type="ARBA" id="ARBA00014363"/>
    </source>
</evidence>
<evidence type="ECO:0000313" key="10">
    <source>
        <dbReference type="Proteomes" id="UP001165366"/>
    </source>
</evidence>
<feature type="domain" description="DNA polymerase III delta subunit C-terminal" evidence="8">
    <location>
        <begin position="260"/>
        <end position="359"/>
    </location>
</feature>
<keyword evidence="4" id="KW-0548">Nucleotidyltransferase</keyword>
<proteinExistence type="predicted"/>
<evidence type="ECO:0000256" key="3">
    <source>
        <dbReference type="ARBA" id="ARBA00022679"/>
    </source>
</evidence>
<evidence type="ECO:0000259" key="8">
    <source>
        <dbReference type="Pfam" id="PF09115"/>
    </source>
</evidence>
<dbReference type="EC" id="2.7.7.7" evidence="1"/>
<reference evidence="9" key="1">
    <citation type="submission" date="2022-01" db="EMBL/GenBank/DDBJ databases">
        <authorList>
            <person name="Wang Y."/>
        </authorList>
    </citation>
    <scope>NUCLEOTIDE SEQUENCE</scope>
    <source>
        <strain evidence="9">WB101</strain>
    </source>
</reference>
<evidence type="ECO:0000313" key="9">
    <source>
        <dbReference type="EMBL" id="MCG2589446.1"/>
    </source>
</evidence>
<evidence type="ECO:0000256" key="6">
    <source>
        <dbReference type="ARBA" id="ARBA00022932"/>
    </source>
</evidence>
<comment type="caution">
    <text evidence="9">The sequence shown here is derived from an EMBL/GenBank/DDBJ whole genome shotgun (WGS) entry which is preliminary data.</text>
</comment>
<evidence type="ECO:0000256" key="1">
    <source>
        <dbReference type="ARBA" id="ARBA00012417"/>
    </source>
</evidence>
<keyword evidence="10" id="KW-1185">Reference proteome</keyword>
<dbReference type="EMBL" id="JAKLWS010000016">
    <property type="protein sequence ID" value="MCG2589446.1"/>
    <property type="molecule type" value="Genomic_DNA"/>
</dbReference>
<dbReference type="PANTHER" id="PTHR11669:SF8">
    <property type="entry name" value="DNA POLYMERASE III SUBUNIT DELTA"/>
    <property type="match status" value="1"/>
</dbReference>
<dbReference type="Pfam" id="PF13177">
    <property type="entry name" value="DNA_pol3_delta2"/>
    <property type="match status" value="1"/>
</dbReference>
<sequence>MNIINEHISFGDRRLVGQEKAKHQIERILLSDRLAHSYLITGPDGSGKTAFSLALAEVVNGVNHLTDLKDLTISKKSSWFTHPDIHVFIPLPSTVGSDELQSRLELLAKDPYEIVDFTLRPALNDAESSKNRRAFYPIDYYHNEIRPKSVYKPNEGRRTVIVLTNVDTMRKETANAFLKLLEEPSGNILFILTASQPDQLLPTIISRCQQIRLHPLSKYEVAEGLINHDGVDKNDAELLARLSGGNYSTCRFLDIETLQQIRNESVEFLRFSYTQDVPELLNLINNWNKNLNKENQIALCNTLEQLLRDITVYRETENESLITNIDQLDVIKKFCTSMTEARLEEMIDNIQQLKGLLYQNVQFKYIGTALSLRFTRLMRGLDPAIDSESSWKHLPALIN</sequence>
<comment type="catalytic activity">
    <reaction evidence="7">
        <text>DNA(n) + a 2'-deoxyribonucleoside 5'-triphosphate = DNA(n+1) + diphosphate</text>
        <dbReference type="Rhea" id="RHEA:22508"/>
        <dbReference type="Rhea" id="RHEA-COMP:17339"/>
        <dbReference type="Rhea" id="RHEA-COMP:17340"/>
        <dbReference type="ChEBI" id="CHEBI:33019"/>
        <dbReference type="ChEBI" id="CHEBI:61560"/>
        <dbReference type="ChEBI" id="CHEBI:173112"/>
        <dbReference type="EC" id="2.7.7.7"/>
    </reaction>
</comment>
<keyword evidence="5" id="KW-0235">DNA replication</keyword>
<dbReference type="InterPro" id="IPR027417">
    <property type="entry name" value="P-loop_NTPase"/>
</dbReference>
<gene>
    <name evidence="9" type="ORF">L6773_12780</name>
</gene>
<evidence type="ECO:0000256" key="4">
    <source>
        <dbReference type="ARBA" id="ARBA00022695"/>
    </source>
</evidence>
<dbReference type="Gene3D" id="3.40.50.300">
    <property type="entry name" value="P-loop containing nucleotide triphosphate hydrolases"/>
    <property type="match status" value="1"/>
</dbReference>
<dbReference type="InterPro" id="IPR015199">
    <property type="entry name" value="DNA_pol_III_delta_C"/>
</dbReference>
<dbReference type="Proteomes" id="UP001165366">
    <property type="component" value="Unassembled WGS sequence"/>
</dbReference>
<dbReference type="InterPro" id="IPR050238">
    <property type="entry name" value="DNA_Rep/Repair_Clamp_Loader"/>
</dbReference>